<dbReference type="SUPFAM" id="SSF53474">
    <property type="entry name" value="alpha/beta-Hydrolases"/>
    <property type="match status" value="1"/>
</dbReference>
<comment type="caution">
    <text evidence="2">The sequence shown here is derived from an EMBL/GenBank/DDBJ whole genome shotgun (WGS) entry which is preliminary data.</text>
</comment>
<accession>A0A5A7Q3D1</accession>
<keyword evidence="2" id="KW-0378">Hydrolase</keyword>
<feature type="region of interest" description="Disordered" evidence="1">
    <location>
        <begin position="170"/>
        <end position="195"/>
    </location>
</feature>
<gene>
    <name evidence="2" type="ORF">STAS_16268</name>
</gene>
<proteinExistence type="predicted"/>
<reference evidence="3" key="1">
    <citation type="journal article" date="2019" name="Curr. Biol.">
        <title>Genome Sequence of Striga asiatica Provides Insight into the Evolution of Plant Parasitism.</title>
        <authorList>
            <person name="Yoshida S."/>
            <person name="Kim S."/>
            <person name="Wafula E.K."/>
            <person name="Tanskanen J."/>
            <person name="Kim Y.M."/>
            <person name="Honaas L."/>
            <person name="Yang Z."/>
            <person name="Spallek T."/>
            <person name="Conn C.E."/>
            <person name="Ichihashi Y."/>
            <person name="Cheong K."/>
            <person name="Cui S."/>
            <person name="Der J.P."/>
            <person name="Gundlach H."/>
            <person name="Jiao Y."/>
            <person name="Hori C."/>
            <person name="Ishida J.K."/>
            <person name="Kasahara H."/>
            <person name="Kiba T."/>
            <person name="Kim M.S."/>
            <person name="Koo N."/>
            <person name="Laohavisit A."/>
            <person name="Lee Y.H."/>
            <person name="Lumba S."/>
            <person name="McCourt P."/>
            <person name="Mortimer J.C."/>
            <person name="Mutuku J.M."/>
            <person name="Nomura T."/>
            <person name="Sasaki-Sekimoto Y."/>
            <person name="Seto Y."/>
            <person name="Wang Y."/>
            <person name="Wakatake T."/>
            <person name="Sakakibara H."/>
            <person name="Demura T."/>
            <person name="Yamaguchi S."/>
            <person name="Yoneyama K."/>
            <person name="Manabe R.I."/>
            <person name="Nelson D.C."/>
            <person name="Schulman A.H."/>
            <person name="Timko M.P."/>
            <person name="dePamphilis C.W."/>
            <person name="Choi D."/>
            <person name="Shirasu K."/>
        </authorList>
    </citation>
    <scope>NUCLEOTIDE SEQUENCE [LARGE SCALE GENOMIC DNA]</scope>
    <source>
        <strain evidence="3">cv. UVA1</strain>
    </source>
</reference>
<sequence length="195" mass="22928">MLSVYKESSIQEISTHTAIEKMPKDHNKKDRRRPNEHHHHRWPNSKREARLRAVVLHSAILSGIRVLYNVKLTFWFDIFKGMVLLFMGSPLSPELSFRCYEKLTGSLKAGTKDEIVDLSHGKRLWEMAKEKYEPLWVQSGGHCNLETFPEYIKHLRKFVIAMEKLSFSKRPKARPSPASSITEFKHNKSLRFRQR</sequence>
<dbReference type="PANTHER" id="PTHR12277">
    <property type="entry name" value="ALPHA/BETA HYDROLASE DOMAIN-CONTAINING PROTEIN"/>
    <property type="match status" value="1"/>
</dbReference>
<dbReference type="OrthoDB" id="446723at2759"/>
<organism evidence="2 3">
    <name type="scientific">Striga asiatica</name>
    <name type="common">Asiatic witchweed</name>
    <name type="synonym">Buchnera asiatica</name>
    <dbReference type="NCBI Taxonomy" id="4170"/>
    <lineage>
        <taxon>Eukaryota</taxon>
        <taxon>Viridiplantae</taxon>
        <taxon>Streptophyta</taxon>
        <taxon>Embryophyta</taxon>
        <taxon>Tracheophyta</taxon>
        <taxon>Spermatophyta</taxon>
        <taxon>Magnoliopsida</taxon>
        <taxon>eudicotyledons</taxon>
        <taxon>Gunneridae</taxon>
        <taxon>Pentapetalae</taxon>
        <taxon>asterids</taxon>
        <taxon>lamiids</taxon>
        <taxon>Lamiales</taxon>
        <taxon>Orobanchaceae</taxon>
        <taxon>Buchnereae</taxon>
        <taxon>Striga</taxon>
    </lineage>
</organism>
<name>A0A5A7Q3D1_STRAF</name>
<feature type="compositionally biased region" description="Basic and acidic residues" evidence="1">
    <location>
        <begin position="18"/>
        <end position="28"/>
    </location>
</feature>
<evidence type="ECO:0000313" key="2">
    <source>
        <dbReference type="EMBL" id="GER39639.1"/>
    </source>
</evidence>
<dbReference type="AlphaFoldDB" id="A0A5A7Q3D1"/>
<evidence type="ECO:0000256" key="1">
    <source>
        <dbReference type="SAM" id="MobiDB-lite"/>
    </source>
</evidence>
<dbReference type="GO" id="GO:0016787">
    <property type="term" value="F:hydrolase activity"/>
    <property type="evidence" value="ECO:0007669"/>
    <property type="project" value="UniProtKB-KW"/>
</dbReference>
<feature type="compositionally biased region" description="Basic residues" evidence="1">
    <location>
        <begin position="29"/>
        <end position="44"/>
    </location>
</feature>
<dbReference type="Proteomes" id="UP000325081">
    <property type="component" value="Unassembled WGS sequence"/>
</dbReference>
<evidence type="ECO:0000313" key="3">
    <source>
        <dbReference type="Proteomes" id="UP000325081"/>
    </source>
</evidence>
<dbReference type="InterPro" id="IPR029058">
    <property type="entry name" value="AB_hydrolase_fold"/>
</dbReference>
<protein>
    <submittedName>
        <fullName evidence="2">Alpha/beta-Hydrolases superfamily protein</fullName>
    </submittedName>
</protein>
<feature type="region of interest" description="Disordered" evidence="1">
    <location>
        <begin position="16"/>
        <end position="45"/>
    </location>
</feature>
<dbReference type="PANTHER" id="PTHR12277:SF167">
    <property type="entry name" value="ALPHA_BETA-HYDROLASES SUPERFAMILY PROTEIN"/>
    <property type="match status" value="1"/>
</dbReference>
<keyword evidence="3" id="KW-1185">Reference proteome</keyword>
<dbReference type="EMBL" id="BKCP01005738">
    <property type="protein sequence ID" value="GER39639.1"/>
    <property type="molecule type" value="Genomic_DNA"/>
</dbReference>